<reference evidence="8 9" key="1">
    <citation type="journal article" date="2016" name="Sci. Rep.">
        <title>Metabolic traits of an uncultured archaeal lineage -MSBL1- from brine pools of the Red Sea.</title>
        <authorList>
            <person name="Mwirichia R."/>
            <person name="Alam I."/>
            <person name="Rashid M."/>
            <person name="Vinu M."/>
            <person name="Ba-Alawi W."/>
            <person name="Anthony Kamau A."/>
            <person name="Kamanda Ngugi D."/>
            <person name="Goker M."/>
            <person name="Klenk H.P."/>
            <person name="Bajic V."/>
            <person name="Stingl U."/>
        </authorList>
    </citation>
    <scope>NUCLEOTIDE SEQUENCE [LARGE SCALE GENOMIC DNA]</scope>
    <source>
        <strain evidence="8">SCGC-AAA382A20</strain>
    </source>
</reference>
<keyword evidence="5" id="KW-0687">Ribonucleoprotein</keyword>
<evidence type="ECO:0000313" key="9">
    <source>
        <dbReference type="Proteomes" id="UP000070263"/>
    </source>
</evidence>
<evidence type="ECO:0000256" key="1">
    <source>
        <dbReference type="ARBA" id="ARBA00007465"/>
    </source>
</evidence>
<evidence type="ECO:0000256" key="6">
    <source>
        <dbReference type="PROSITE-ProRule" id="PRU00182"/>
    </source>
</evidence>
<feature type="domain" description="RNA-binding S4" evidence="7">
    <location>
        <begin position="100"/>
        <end position="142"/>
    </location>
</feature>
<evidence type="ECO:0000313" key="8">
    <source>
        <dbReference type="EMBL" id="KXB06650.1"/>
    </source>
</evidence>
<dbReference type="InterPro" id="IPR022801">
    <property type="entry name" value="Ribosomal_uS4"/>
</dbReference>
<dbReference type="PANTHER" id="PTHR11831:SF5">
    <property type="entry name" value="40S RIBOSOMAL PROTEIN S9"/>
    <property type="match status" value="1"/>
</dbReference>
<evidence type="ECO:0000259" key="7">
    <source>
        <dbReference type="Pfam" id="PF01479"/>
    </source>
</evidence>
<proteinExistence type="inferred from homology"/>
<comment type="similarity">
    <text evidence="1">Belongs to the universal ribosomal protein uS4 family.</text>
</comment>
<dbReference type="CDD" id="cd00165">
    <property type="entry name" value="S4"/>
    <property type="match status" value="1"/>
</dbReference>
<dbReference type="PANTHER" id="PTHR11831">
    <property type="entry name" value="30S 40S RIBOSOMAL PROTEIN"/>
    <property type="match status" value="1"/>
</dbReference>
<dbReference type="NCBIfam" id="NF003139">
    <property type="entry name" value="PRK04051.1"/>
    <property type="match status" value="1"/>
</dbReference>
<sequence length="159" mass="18511">MGDPRKQKKKYERPLIPWDERRIENERELLEEYGLKRKEEILKTESFLRNLRKRARDAAAGAPESEKEKLIEKCRNIGLIGEEDELQAILEIELRDLLDRRLQTVVSKLEGVKSPEQARQLIVHNHVKAGERIIDSPSFLVPKDLEGDITVEESMLESD</sequence>
<dbReference type="Pfam" id="PF01479">
    <property type="entry name" value="S4"/>
    <property type="match status" value="1"/>
</dbReference>
<dbReference type="NCBIfam" id="TIGR01018">
    <property type="entry name" value="uS4_arch"/>
    <property type="match status" value="1"/>
</dbReference>
<dbReference type="AlphaFoldDB" id="A0A133VJP4"/>
<dbReference type="GO" id="GO:0006412">
    <property type="term" value="P:translation"/>
    <property type="evidence" value="ECO:0007669"/>
    <property type="project" value="InterPro"/>
</dbReference>
<comment type="caution">
    <text evidence="8">The sequence shown here is derived from an EMBL/GenBank/DDBJ whole genome shotgun (WGS) entry which is preliminary data.</text>
</comment>
<accession>A0A133VJP4</accession>
<keyword evidence="2" id="KW-0699">rRNA-binding</keyword>
<keyword evidence="3 6" id="KW-0694">RNA-binding</keyword>
<dbReference type="GO" id="GO:0019843">
    <property type="term" value="F:rRNA binding"/>
    <property type="evidence" value="ECO:0007669"/>
    <property type="project" value="UniProtKB-KW"/>
</dbReference>
<dbReference type="EMBL" id="LHYE01000036">
    <property type="protein sequence ID" value="KXB06650.1"/>
    <property type="molecule type" value="Genomic_DNA"/>
</dbReference>
<dbReference type="GO" id="GO:0003735">
    <property type="term" value="F:structural constituent of ribosome"/>
    <property type="evidence" value="ECO:0007669"/>
    <property type="project" value="InterPro"/>
</dbReference>
<evidence type="ECO:0000256" key="4">
    <source>
        <dbReference type="ARBA" id="ARBA00022980"/>
    </source>
</evidence>
<dbReference type="InterPro" id="IPR036986">
    <property type="entry name" value="S4_RNA-bd_sf"/>
</dbReference>
<dbReference type="Proteomes" id="UP000070263">
    <property type="component" value="Unassembled WGS sequence"/>
</dbReference>
<protein>
    <recommendedName>
        <fullName evidence="7">RNA-binding S4 domain-containing protein</fullName>
    </recommendedName>
</protein>
<dbReference type="Gene3D" id="3.10.290.10">
    <property type="entry name" value="RNA-binding S4 domain"/>
    <property type="match status" value="1"/>
</dbReference>
<dbReference type="PROSITE" id="PS50889">
    <property type="entry name" value="S4"/>
    <property type="match status" value="1"/>
</dbReference>
<gene>
    <name evidence="8" type="ORF">AKJ51_03240</name>
</gene>
<name>A0A133VJP4_9EURY</name>
<dbReference type="InterPro" id="IPR005710">
    <property type="entry name" value="Ribosomal_uS4_euk/arc"/>
</dbReference>
<dbReference type="GO" id="GO:0015935">
    <property type="term" value="C:small ribosomal subunit"/>
    <property type="evidence" value="ECO:0007669"/>
    <property type="project" value="InterPro"/>
</dbReference>
<dbReference type="GO" id="GO:0042274">
    <property type="term" value="P:ribosomal small subunit biogenesis"/>
    <property type="evidence" value="ECO:0007669"/>
    <property type="project" value="TreeGrafter"/>
</dbReference>
<keyword evidence="9" id="KW-1185">Reference proteome</keyword>
<dbReference type="InterPro" id="IPR002942">
    <property type="entry name" value="S4_RNA-bd"/>
</dbReference>
<organism evidence="8 9">
    <name type="scientific">candidate division MSBL1 archaeon SCGC-AAA382A20</name>
    <dbReference type="NCBI Taxonomy" id="1698280"/>
    <lineage>
        <taxon>Archaea</taxon>
        <taxon>Methanobacteriati</taxon>
        <taxon>Methanobacteriota</taxon>
        <taxon>candidate division MSBL1</taxon>
    </lineage>
</organism>
<evidence type="ECO:0000256" key="2">
    <source>
        <dbReference type="ARBA" id="ARBA00022730"/>
    </source>
</evidence>
<evidence type="ECO:0000256" key="3">
    <source>
        <dbReference type="ARBA" id="ARBA00022884"/>
    </source>
</evidence>
<keyword evidence="4" id="KW-0689">Ribosomal protein</keyword>
<evidence type="ECO:0000256" key="5">
    <source>
        <dbReference type="ARBA" id="ARBA00023274"/>
    </source>
</evidence>
<dbReference type="SUPFAM" id="SSF55174">
    <property type="entry name" value="Alpha-L RNA-binding motif"/>
    <property type="match status" value="1"/>
</dbReference>